<sequence length="170" mass="17502">MVFAAMSSEDKVQAALRLLTEAGRLDMLKEGVIGPSRPARRASSGVVAVVLACSPPRALAVRQAVSGRGRCWGGVGCVAAKGRRRASPTRRASPHEALKTHRAGPRLQGSSSGCTCALGTSGWSILVPAARCPMIAPGPSVFERVFPADTAGSRAASPGSCPRAAWRQGS</sequence>
<organism evidence="2 3">
    <name type="scientific">Pleurodeles waltl</name>
    <name type="common">Iberian ribbed newt</name>
    <dbReference type="NCBI Taxonomy" id="8319"/>
    <lineage>
        <taxon>Eukaryota</taxon>
        <taxon>Metazoa</taxon>
        <taxon>Chordata</taxon>
        <taxon>Craniata</taxon>
        <taxon>Vertebrata</taxon>
        <taxon>Euteleostomi</taxon>
        <taxon>Amphibia</taxon>
        <taxon>Batrachia</taxon>
        <taxon>Caudata</taxon>
        <taxon>Salamandroidea</taxon>
        <taxon>Salamandridae</taxon>
        <taxon>Pleurodelinae</taxon>
        <taxon>Pleurodeles</taxon>
    </lineage>
</organism>
<dbReference type="EMBL" id="JANPWB010000004">
    <property type="protein sequence ID" value="KAJ1191129.1"/>
    <property type="molecule type" value="Genomic_DNA"/>
</dbReference>
<name>A0AAV7URP7_PLEWA</name>
<reference evidence="2" key="1">
    <citation type="journal article" date="2022" name="bioRxiv">
        <title>Sequencing and chromosome-scale assembly of the giantPleurodeles waltlgenome.</title>
        <authorList>
            <person name="Brown T."/>
            <person name="Elewa A."/>
            <person name="Iarovenko S."/>
            <person name="Subramanian E."/>
            <person name="Araus A.J."/>
            <person name="Petzold A."/>
            <person name="Susuki M."/>
            <person name="Suzuki K.-i.T."/>
            <person name="Hayashi T."/>
            <person name="Toyoda A."/>
            <person name="Oliveira C."/>
            <person name="Osipova E."/>
            <person name="Leigh N.D."/>
            <person name="Simon A."/>
            <person name="Yun M.H."/>
        </authorList>
    </citation>
    <scope>NUCLEOTIDE SEQUENCE</scope>
    <source>
        <strain evidence="2">20211129_DDA</strain>
        <tissue evidence="2">Liver</tissue>
    </source>
</reference>
<proteinExistence type="predicted"/>
<keyword evidence="3" id="KW-1185">Reference proteome</keyword>
<evidence type="ECO:0000313" key="2">
    <source>
        <dbReference type="EMBL" id="KAJ1191129.1"/>
    </source>
</evidence>
<gene>
    <name evidence="2" type="ORF">NDU88_000445</name>
</gene>
<accession>A0AAV7URP7</accession>
<protein>
    <submittedName>
        <fullName evidence="2">Uncharacterized protein</fullName>
    </submittedName>
</protein>
<evidence type="ECO:0000313" key="3">
    <source>
        <dbReference type="Proteomes" id="UP001066276"/>
    </source>
</evidence>
<dbReference type="Proteomes" id="UP001066276">
    <property type="component" value="Chromosome 2_2"/>
</dbReference>
<evidence type="ECO:0000256" key="1">
    <source>
        <dbReference type="SAM" id="MobiDB-lite"/>
    </source>
</evidence>
<feature type="region of interest" description="Disordered" evidence="1">
    <location>
        <begin position="84"/>
        <end position="111"/>
    </location>
</feature>
<dbReference type="AlphaFoldDB" id="A0AAV7URP7"/>
<comment type="caution">
    <text evidence="2">The sequence shown here is derived from an EMBL/GenBank/DDBJ whole genome shotgun (WGS) entry which is preliminary data.</text>
</comment>